<sequence length="410" mass="43569">MIRTFTGASTLALMLASTAMAQDSHDHEHEGDVTLYRLFVGDHANGQVTAIDLADPDNRWSFQTTGQTKLFPIANGTVVAAVQSNDDAVHFFDSGISFEDHGDHADIAVTEPTAIDTVLTGPRPFHLIDHDGQIVINYDRGGYAEVIESAALARGEIDPQRFPQARAHHGFVTPMGDAWLSTVASDEQVTGDASVPRLGLQAFDAEGTATGDLATCTGIHGEAFSGAYLVAGCKEGVLTVTTGSDGPVYDMLEYPAELPQDVTTGTILGSNAIQMFLGNHGPDGLVVIDPVDEPHFSRIALPFRRVDFVLDPVQPAHAYVLTEDGSLHRIDMLAGEVAASAKVTAPYSMDDDWNDPRPRIAMAGNEIVVTDPNAGLIRRISTEDLSELGTIEVDGTPYNIAVAGGSGVVH</sequence>
<dbReference type="InterPro" id="IPR011044">
    <property type="entry name" value="Quino_amine_DH_bsu"/>
</dbReference>
<organism evidence="2 3">
    <name type="scientific">Paracoccus nototheniae</name>
    <dbReference type="NCBI Taxonomy" id="2489002"/>
    <lineage>
        <taxon>Bacteria</taxon>
        <taxon>Pseudomonadati</taxon>
        <taxon>Pseudomonadota</taxon>
        <taxon>Alphaproteobacteria</taxon>
        <taxon>Rhodobacterales</taxon>
        <taxon>Paracoccaceae</taxon>
        <taxon>Paracoccus</taxon>
    </lineage>
</organism>
<dbReference type="EMBL" id="JBHTOQ010000012">
    <property type="protein sequence ID" value="MFD1480861.1"/>
    <property type="molecule type" value="Genomic_DNA"/>
</dbReference>
<keyword evidence="3" id="KW-1185">Reference proteome</keyword>
<dbReference type="Gene3D" id="2.130.10.10">
    <property type="entry name" value="YVTN repeat-like/Quinoprotein amine dehydrogenase"/>
    <property type="match status" value="1"/>
</dbReference>
<feature type="chain" id="PRO_5045733037" evidence="1">
    <location>
        <begin position="22"/>
        <end position="410"/>
    </location>
</feature>
<accession>A0ABW4DX25</accession>
<evidence type="ECO:0000313" key="3">
    <source>
        <dbReference type="Proteomes" id="UP001597302"/>
    </source>
</evidence>
<proteinExistence type="predicted"/>
<evidence type="ECO:0000313" key="2">
    <source>
        <dbReference type="EMBL" id="MFD1480861.1"/>
    </source>
</evidence>
<comment type="caution">
    <text evidence="2">The sequence shown here is derived from an EMBL/GenBank/DDBJ whole genome shotgun (WGS) entry which is preliminary data.</text>
</comment>
<dbReference type="SUPFAM" id="SSF50969">
    <property type="entry name" value="YVTN repeat-like/Quinoprotein amine dehydrogenase"/>
    <property type="match status" value="1"/>
</dbReference>
<dbReference type="Proteomes" id="UP001597302">
    <property type="component" value="Unassembled WGS sequence"/>
</dbReference>
<feature type="signal peptide" evidence="1">
    <location>
        <begin position="1"/>
        <end position="21"/>
    </location>
</feature>
<gene>
    <name evidence="2" type="ORF">ACFQ5P_06110</name>
</gene>
<dbReference type="RefSeq" id="WP_131574218.1">
    <property type="nucleotide sequence ID" value="NZ_CBCSAJ010000021.1"/>
</dbReference>
<evidence type="ECO:0000256" key="1">
    <source>
        <dbReference type="SAM" id="SignalP"/>
    </source>
</evidence>
<reference evidence="3" key="1">
    <citation type="journal article" date="2019" name="Int. J. Syst. Evol. Microbiol.">
        <title>The Global Catalogue of Microorganisms (GCM) 10K type strain sequencing project: providing services to taxonomists for standard genome sequencing and annotation.</title>
        <authorList>
            <consortium name="The Broad Institute Genomics Platform"/>
            <consortium name="The Broad Institute Genome Sequencing Center for Infectious Disease"/>
            <person name="Wu L."/>
            <person name="Ma J."/>
        </authorList>
    </citation>
    <scope>NUCLEOTIDE SEQUENCE [LARGE SCALE GENOMIC DNA]</scope>
    <source>
        <strain evidence="3">CCM 8875</strain>
    </source>
</reference>
<dbReference type="InterPro" id="IPR015943">
    <property type="entry name" value="WD40/YVTN_repeat-like_dom_sf"/>
</dbReference>
<protein>
    <submittedName>
        <fullName evidence="2">Metallochaperone AztD</fullName>
    </submittedName>
</protein>
<name>A0ABW4DX25_9RHOB</name>
<keyword evidence="1" id="KW-0732">Signal</keyword>